<sequence length="219" mass="25048">MFNNVGSISLPSIARILKRHQVSIKQLYRVPFERNADRVKQMRTEYVQRVMELDADDDHHKFIYLDEAGFNLAKTRRRGRNFIGQRATIQVPGQCGANITMCAAISEDGVVGRRPHIGPYNAALLVTFLDELDQVCRAEGVTYVIVWDNVRFHHAHVVQAWNFSPHGDGRLMHPHEQVTLLQAMDDACNDITADQCQAWIRHARRVLKNDIKVLKIVAK</sequence>
<name>A0A9Q9WTI5_CYPCA</name>
<dbReference type="OrthoDB" id="8928061at2759"/>
<organism evidence="2">
    <name type="scientific">Cyprinus carpio</name>
    <name type="common">Common carp</name>
    <dbReference type="NCBI Taxonomy" id="7962"/>
    <lineage>
        <taxon>Eukaryota</taxon>
        <taxon>Metazoa</taxon>
        <taxon>Chordata</taxon>
        <taxon>Craniata</taxon>
        <taxon>Vertebrata</taxon>
        <taxon>Euteleostomi</taxon>
        <taxon>Actinopterygii</taxon>
        <taxon>Neopterygii</taxon>
        <taxon>Teleostei</taxon>
        <taxon>Ostariophysi</taxon>
        <taxon>Cypriniformes</taxon>
        <taxon>Cyprinidae</taxon>
        <taxon>Cyprininae</taxon>
        <taxon>Cyprinus</taxon>
    </lineage>
</organism>
<dbReference type="AlphaFoldDB" id="A0A9Q9WTI5"/>
<reference evidence="2" key="1">
    <citation type="submission" date="2025-08" db="UniProtKB">
        <authorList>
            <consortium name="RefSeq"/>
        </authorList>
    </citation>
    <scope>IDENTIFICATION</scope>
    <source>
        <tissue evidence="2">Muscle</tissue>
    </source>
</reference>
<dbReference type="Proteomes" id="UP001155660">
    <property type="component" value="Chromosome A3"/>
</dbReference>
<accession>A0A9Q9WTI5</accession>
<evidence type="ECO:0000259" key="1">
    <source>
        <dbReference type="Pfam" id="PF13358"/>
    </source>
</evidence>
<dbReference type="Pfam" id="PF13358">
    <property type="entry name" value="DDE_3"/>
    <property type="match status" value="1"/>
</dbReference>
<dbReference type="InterPro" id="IPR038717">
    <property type="entry name" value="Tc1-like_DDE_dom"/>
</dbReference>
<feature type="domain" description="Tc1-like transposase DDE" evidence="1">
    <location>
        <begin position="62"/>
        <end position="161"/>
    </location>
</feature>
<dbReference type="GeneID" id="122138774"/>
<protein>
    <submittedName>
        <fullName evidence="2">Uncharacterized protein LOC122138774</fullName>
    </submittedName>
</protein>
<gene>
    <name evidence="2" type="primary">LOC122138774</name>
</gene>
<dbReference type="RefSeq" id="XP_042589280.1">
    <property type="nucleotide sequence ID" value="XM_042733346.1"/>
</dbReference>
<evidence type="ECO:0000313" key="2">
    <source>
        <dbReference type="RefSeq" id="XP_042589280.1"/>
    </source>
</evidence>
<dbReference type="KEGG" id="ccar:122138774"/>
<proteinExistence type="predicted"/>